<comment type="caution">
    <text evidence="2">The sequence shown here is derived from an EMBL/GenBank/DDBJ whole genome shotgun (WGS) entry which is preliminary data.</text>
</comment>
<dbReference type="PANTHER" id="PTHR48079">
    <property type="entry name" value="PROTEIN YEEZ"/>
    <property type="match status" value="1"/>
</dbReference>
<evidence type="ECO:0000313" key="3">
    <source>
        <dbReference type="Proteomes" id="UP000585681"/>
    </source>
</evidence>
<dbReference type="GO" id="GO:0004029">
    <property type="term" value="F:aldehyde dehydrogenase (NAD+) activity"/>
    <property type="evidence" value="ECO:0007669"/>
    <property type="project" value="TreeGrafter"/>
</dbReference>
<organism evidence="2 3">
    <name type="scientific">Actibacterium naphthalenivorans</name>
    <dbReference type="NCBI Taxonomy" id="1614693"/>
    <lineage>
        <taxon>Bacteria</taxon>
        <taxon>Pseudomonadati</taxon>
        <taxon>Pseudomonadota</taxon>
        <taxon>Alphaproteobacteria</taxon>
        <taxon>Rhodobacterales</taxon>
        <taxon>Roseobacteraceae</taxon>
        <taxon>Actibacterium</taxon>
    </lineage>
</organism>
<dbReference type="Pfam" id="PF01370">
    <property type="entry name" value="Epimerase"/>
    <property type="match status" value="1"/>
</dbReference>
<dbReference type="Proteomes" id="UP000585681">
    <property type="component" value="Unassembled WGS sequence"/>
</dbReference>
<gene>
    <name evidence="2" type="ORF">GGR17_000426</name>
</gene>
<dbReference type="EMBL" id="JACIEQ010000001">
    <property type="protein sequence ID" value="MBB4020635.1"/>
    <property type="molecule type" value="Genomic_DNA"/>
</dbReference>
<sequence>MPQSMQEWSAPLAARKVAVTGASGFIGRRLVRALCAAGADVTALMRSRHEAQTMERMGARVVLAGLVPGRALDAALTGQEIVFNLAYDVRVGGAENLAAFDALLAAAARAGAGRIVHASSAVVYDDWPAGRLDEEAPIGAPGGGGYRQAKIAMENRLMEAGFEAAILQPTIVYGPGSALWTDAPMAALRQGPVVLPDPVGQCPAVFVDDVVQAALRAGAAPDLGRERFLITGADQPGWDAFFRGYAGVLGQGEVVLKPLAELEARLGPPPAPSPETASETAPPLAARVSARLRRMLGRRRFEALMTRARALRPARGPVYPNRALLALYAARPAIEIRRAEARLGYVPEFSFQNGLAAIQEQLRETG</sequence>
<dbReference type="InterPro" id="IPR051783">
    <property type="entry name" value="NAD(P)-dependent_oxidoreduct"/>
</dbReference>
<dbReference type="InterPro" id="IPR036291">
    <property type="entry name" value="NAD(P)-bd_dom_sf"/>
</dbReference>
<dbReference type="GO" id="GO:0005737">
    <property type="term" value="C:cytoplasm"/>
    <property type="evidence" value="ECO:0007669"/>
    <property type="project" value="TreeGrafter"/>
</dbReference>
<dbReference type="InterPro" id="IPR001509">
    <property type="entry name" value="Epimerase_deHydtase"/>
</dbReference>
<protein>
    <submittedName>
        <fullName evidence="2">Nucleoside-diphosphate-sugar epimerase</fullName>
    </submittedName>
</protein>
<feature type="domain" description="NAD-dependent epimerase/dehydratase" evidence="1">
    <location>
        <begin position="17"/>
        <end position="225"/>
    </location>
</feature>
<evidence type="ECO:0000313" key="2">
    <source>
        <dbReference type="EMBL" id="MBB4020635.1"/>
    </source>
</evidence>
<dbReference type="AlphaFoldDB" id="A0A840C5A4"/>
<keyword evidence="3" id="KW-1185">Reference proteome</keyword>
<dbReference type="Gene3D" id="3.40.50.720">
    <property type="entry name" value="NAD(P)-binding Rossmann-like Domain"/>
    <property type="match status" value="1"/>
</dbReference>
<dbReference type="RefSeq" id="WP_054538281.1">
    <property type="nucleotide sequence ID" value="NZ_JACIEQ010000001.1"/>
</dbReference>
<accession>A0A840C5A4</accession>
<proteinExistence type="predicted"/>
<name>A0A840C5A4_9RHOB</name>
<dbReference type="PANTHER" id="PTHR48079:SF6">
    <property type="entry name" value="NAD(P)-BINDING DOMAIN-CONTAINING PROTEIN-RELATED"/>
    <property type="match status" value="1"/>
</dbReference>
<dbReference type="SUPFAM" id="SSF51735">
    <property type="entry name" value="NAD(P)-binding Rossmann-fold domains"/>
    <property type="match status" value="1"/>
</dbReference>
<reference evidence="2" key="1">
    <citation type="submission" date="2020-08" db="EMBL/GenBank/DDBJ databases">
        <title>Genomic Encyclopedia of Type Strains, Phase IV (KMG-IV): sequencing the most valuable type-strain genomes for metagenomic binning, comparative biology and taxonomic classification.</title>
        <authorList>
            <person name="Goeker M."/>
        </authorList>
    </citation>
    <scope>NUCLEOTIDE SEQUENCE [LARGE SCALE GENOMIC DNA]</scope>
    <source>
        <strain evidence="2">DSM 105040</strain>
    </source>
</reference>
<evidence type="ECO:0000259" key="1">
    <source>
        <dbReference type="Pfam" id="PF01370"/>
    </source>
</evidence>